<dbReference type="EMBL" id="CDRZ01000118">
    <property type="protein sequence ID" value="CEO88541.1"/>
    <property type="molecule type" value="Genomic_DNA"/>
</dbReference>
<evidence type="ECO:0000259" key="2">
    <source>
        <dbReference type="Pfam" id="PF01910"/>
    </source>
</evidence>
<comment type="similarity">
    <text evidence="1">Belongs to the UPF0045 family.</text>
</comment>
<evidence type="ECO:0000313" key="3">
    <source>
        <dbReference type="EMBL" id="CEO88541.1"/>
    </source>
</evidence>
<name>A0A0B7MKN3_9FIRM</name>
<dbReference type="InterPro" id="IPR029756">
    <property type="entry name" value="MTH1187/YkoF-like"/>
</dbReference>
<accession>A0A0B7MKN3</accession>
<dbReference type="Proteomes" id="UP000046155">
    <property type="component" value="Unassembled WGS sequence"/>
</dbReference>
<dbReference type="NCBIfam" id="TIGR00106">
    <property type="entry name" value="MTH1187 family thiamine-binding protein"/>
    <property type="match status" value="1"/>
</dbReference>
<dbReference type="SUPFAM" id="SSF89957">
    <property type="entry name" value="MTH1187/YkoF-like"/>
    <property type="match status" value="1"/>
</dbReference>
<dbReference type="RefSeq" id="WP_044664676.1">
    <property type="nucleotide sequence ID" value="NZ_CDRZ01000118.1"/>
</dbReference>
<proteinExistence type="inferred from homology"/>
<sequence length="98" mass="10768">MPLLGISLIPVGTNSASFSSSVTGAVKTIEDRGLKYQVTPTETIIEGQLDELLEVAKEIHQNAMAGSNRIITNITIDERRDKQVNMEEQVDIVTQSLR</sequence>
<protein>
    <recommendedName>
        <fullName evidence="2">Thiamine-binding protein domain-containing protein</fullName>
    </recommendedName>
</protein>
<dbReference type="Gene3D" id="3.30.70.930">
    <property type="match status" value="1"/>
</dbReference>
<dbReference type="AlphaFoldDB" id="A0A0B7MKN3"/>
<dbReference type="PANTHER" id="PTHR33777">
    <property type="entry name" value="UPF0045 PROTEIN ECM15"/>
    <property type="match status" value="1"/>
</dbReference>
<dbReference type="OrthoDB" id="5886358at2"/>
<reference evidence="4" key="1">
    <citation type="submission" date="2015-01" db="EMBL/GenBank/DDBJ databases">
        <authorList>
            <person name="Manzoor Shahid"/>
            <person name="Zubair Saima"/>
        </authorList>
    </citation>
    <scope>NUCLEOTIDE SEQUENCE [LARGE SCALE GENOMIC DNA]</scope>
    <source>
        <strain evidence="4">Sp3</strain>
    </source>
</reference>
<dbReference type="InterPro" id="IPR002767">
    <property type="entry name" value="Thiamine_BP"/>
</dbReference>
<evidence type="ECO:0000313" key="4">
    <source>
        <dbReference type="Proteomes" id="UP000046155"/>
    </source>
</evidence>
<dbReference type="InterPro" id="IPR051614">
    <property type="entry name" value="UPF0045_domain"/>
</dbReference>
<keyword evidence="4" id="KW-1185">Reference proteome</keyword>
<dbReference type="Pfam" id="PF01910">
    <property type="entry name" value="Thiamine_BP"/>
    <property type="match status" value="1"/>
</dbReference>
<dbReference type="GO" id="GO:0005829">
    <property type="term" value="C:cytosol"/>
    <property type="evidence" value="ECO:0007669"/>
    <property type="project" value="TreeGrafter"/>
</dbReference>
<gene>
    <name evidence="3" type="ORF">SSCH_2040001</name>
</gene>
<feature type="domain" description="Thiamine-binding protein" evidence="2">
    <location>
        <begin position="6"/>
        <end position="93"/>
    </location>
</feature>
<organism evidence="3 4">
    <name type="scientific">Syntrophaceticus schinkii</name>
    <dbReference type="NCBI Taxonomy" id="499207"/>
    <lineage>
        <taxon>Bacteria</taxon>
        <taxon>Bacillati</taxon>
        <taxon>Bacillota</taxon>
        <taxon>Clostridia</taxon>
        <taxon>Thermoanaerobacterales</taxon>
        <taxon>Thermoanaerobacterales Family III. Incertae Sedis</taxon>
        <taxon>Syntrophaceticus</taxon>
    </lineage>
</organism>
<dbReference type="PANTHER" id="PTHR33777:SF1">
    <property type="entry name" value="UPF0045 PROTEIN ECM15"/>
    <property type="match status" value="1"/>
</dbReference>
<evidence type="ECO:0000256" key="1">
    <source>
        <dbReference type="ARBA" id="ARBA00010272"/>
    </source>
</evidence>